<keyword evidence="3" id="KW-1185">Reference proteome</keyword>
<name>A0A811ZPK2_NYCPR</name>
<feature type="domain" description="PPIase cyclophilin-type" evidence="1">
    <location>
        <begin position="1"/>
        <end position="89"/>
    </location>
</feature>
<dbReference type="AlphaFoldDB" id="A0A811ZPK2"/>
<accession>A0A811ZPK2</accession>
<dbReference type="InterPro" id="IPR029000">
    <property type="entry name" value="Cyclophilin-like_dom_sf"/>
</dbReference>
<dbReference type="Pfam" id="PF00160">
    <property type="entry name" value="Pro_isomerase"/>
    <property type="match status" value="1"/>
</dbReference>
<evidence type="ECO:0000313" key="2">
    <source>
        <dbReference type="EMBL" id="CAD7690641.1"/>
    </source>
</evidence>
<proteinExistence type="predicted"/>
<dbReference type="EMBL" id="CAJHUB010000771">
    <property type="protein sequence ID" value="CAD7690641.1"/>
    <property type="molecule type" value="Genomic_DNA"/>
</dbReference>
<gene>
    <name evidence="2" type="ORF">NYPRO_LOCUS23435</name>
</gene>
<evidence type="ECO:0000259" key="1">
    <source>
        <dbReference type="PROSITE" id="PS50072"/>
    </source>
</evidence>
<dbReference type="PROSITE" id="PS50072">
    <property type="entry name" value="CSA_PPIASE_2"/>
    <property type="match status" value="1"/>
</dbReference>
<sequence>MCIGGDFACHNGTGGKPIYGEKFDDESFTLKHRGLANLSMANAGSNTNGIQFFTCTAKEGTNIVEAMEHFGSRKGKTSKEITIPDCGQV</sequence>
<reference evidence="2" key="1">
    <citation type="submission" date="2020-12" db="EMBL/GenBank/DDBJ databases">
        <authorList>
            <consortium name="Molecular Ecology Group"/>
        </authorList>
    </citation>
    <scope>NUCLEOTIDE SEQUENCE</scope>
    <source>
        <strain evidence="2">TBG_1078</strain>
    </source>
</reference>
<dbReference type="InterPro" id="IPR002130">
    <property type="entry name" value="Cyclophilin-type_PPIase_dom"/>
</dbReference>
<organism evidence="2 3">
    <name type="scientific">Nyctereutes procyonoides</name>
    <name type="common">Raccoon dog</name>
    <name type="synonym">Canis procyonoides</name>
    <dbReference type="NCBI Taxonomy" id="34880"/>
    <lineage>
        <taxon>Eukaryota</taxon>
        <taxon>Metazoa</taxon>
        <taxon>Chordata</taxon>
        <taxon>Craniata</taxon>
        <taxon>Vertebrata</taxon>
        <taxon>Euteleostomi</taxon>
        <taxon>Mammalia</taxon>
        <taxon>Eutheria</taxon>
        <taxon>Laurasiatheria</taxon>
        <taxon>Carnivora</taxon>
        <taxon>Caniformia</taxon>
        <taxon>Canidae</taxon>
        <taxon>Nyctereutes</taxon>
    </lineage>
</organism>
<dbReference type="GO" id="GO:0016018">
    <property type="term" value="F:cyclosporin A binding"/>
    <property type="evidence" value="ECO:0007669"/>
    <property type="project" value="TreeGrafter"/>
</dbReference>
<evidence type="ECO:0000313" key="3">
    <source>
        <dbReference type="Proteomes" id="UP000645828"/>
    </source>
</evidence>
<dbReference type="PANTHER" id="PTHR11071">
    <property type="entry name" value="PEPTIDYL-PROLYL CIS-TRANS ISOMERASE"/>
    <property type="match status" value="1"/>
</dbReference>
<dbReference type="Gene3D" id="2.40.100.10">
    <property type="entry name" value="Cyclophilin-like"/>
    <property type="match status" value="1"/>
</dbReference>
<dbReference type="GO" id="GO:0006457">
    <property type="term" value="P:protein folding"/>
    <property type="evidence" value="ECO:0007669"/>
    <property type="project" value="TreeGrafter"/>
</dbReference>
<comment type="caution">
    <text evidence="2">The sequence shown here is derived from an EMBL/GenBank/DDBJ whole genome shotgun (WGS) entry which is preliminary data.</text>
</comment>
<dbReference type="PANTHER" id="PTHR11071:SF490">
    <property type="entry name" value="PEPTIDYL-PROLYL CIS-TRANS ISOMERASE A"/>
    <property type="match status" value="1"/>
</dbReference>
<dbReference type="GO" id="GO:0005737">
    <property type="term" value="C:cytoplasm"/>
    <property type="evidence" value="ECO:0007669"/>
    <property type="project" value="TreeGrafter"/>
</dbReference>
<dbReference type="GO" id="GO:0003755">
    <property type="term" value="F:peptidyl-prolyl cis-trans isomerase activity"/>
    <property type="evidence" value="ECO:0007669"/>
    <property type="project" value="InterPro"/>
</dbReference>
<protein>
    <submittedName>
        <fullName evidence="2">(raccoon dog) hypothetical protein</fullName>
    </submittedName>
</protein>
<dbReference type="SUPFAM" id="SSF50891">
    <property type="entry name" value="Cyclophilin-like"/>
    <property type="match status" value="1"/>
</dbReference>
<dbReference type="Proteomes" id="UP000645828">
    <property type="component" value="Unassembled WGS sequence"/>
</dbReference>